<accession>A0AAV4F8V8</accession>
<sequence>MCRLMRVSSDRDWEWLCAPAGELFSAVISGWLEWSSICASWVAPRLPAGFESSITHQSTSDSNSIPYPRPSGPYYKALLQSQLLSDSSTSTAPASLFQLQAEL</sequence>
<proteinExistence type="predicted"/>
<dbReference type="EMBL" id="BMAT01011266">
    <property type="protein sequence ID" value="GFR69405.1"/>
    <property type="molecule type" value="Genomic_DNA"/>
</dbReference>
<evidence type="ECO:0000313" key="2">
    <source>
        <dbReference type="Proteomes" id="UP000762676"/>
    </source>
</evidence>
<gene>
    <name evidence="1" type="ORF">ElyMa_005630400</name>
</gene>
<comment type="caution">
    <text evidence="1">The sequence shown here is derived from an EMBL/GenBank/DDBJ whole genome shotgun (WGS) entry which is preliminary data.</text>
</comment>
<dbReference type="Proteomes" id="UP000762676">
    <property type="component" value="Unassembled WGS sequence"/>
</dbReference>
<evidence type="ECO:0000313" key="1">
    <source>
        <dbReference type="EMBL" id="GFR69405.1"/>
    </source>
</evidence>
<dbReference type="AlphaFoldDB" id="A0AAV4F8V8"/>
<organism evidence="1 2">
    <name type="scientific">Elysia marginata</name>
    <dbReference type="NCBI Taxonomy" id="1093978"/>
    <lineage>
        <taxon>Eukaryota</taxon>
        <taxon>Metazoa</taxon>
        <taxon>Spiralia</taxon>
        <taxon>Lophotrochozoa</taxon>
        <taxon>Mollusca</taxon>
        <taxon>Gastropoda</taxon>
        <taxon>Heterobranchia</taxon>
        <taxon>Euthyneura</taxon>
        <taxon>Panpulmonata</taxon>
        <taxon>Sacoglossa</taxon>
        <taxon>Placobranchoidea</taxon>
        <taxon>Plakobranchidae</taxon>
        <taxon>Elysia</taxon>
    </lineage>
</organism>
<protein>
    <submittedName>
        <fullName evidence="1">Uncharacterized protein</fullName>
    </submittedName>
</protein>
<keyword evidence="2" id="KW-1185">Reference proteome</keyword>
<name>A0AAV4F8V8_9GAST</name>
<reference evidence="1 2" key="1">
    <citation type="journal article" date="2021" name="Elife">
        <title>Chloroplast acquisition without the gene transfer in kleptoplastic sea slugs, Plakobranchus ocellatus.</title>
        <authorList>
            <person name="Maeda T."/>
            <person name="Takahashi S."/>
            <person name="Yoshida T."/>
            <person name="Shimamura S."/>
            <person name="Takaki Y."/>
            <person name="Nagai Y."/>
            <person name="Toyoda A."/>
            <person name="Suzuki Y."/>
            <person name="Arimoto A."/>
            <person name="Ishii H."/>
            <person name="Satoh N."/>
            <person name="Nishiyama T."/>
            <person name="Hasebe M."/>
            <person name="Maruyama T."/>
            <person name="Minagawa J."/>
            <person name="Obokata J."/>
            <person name="Shigenobu S."/>
        </authorList>
    </citation>
    <scope>NUCLEOTIDE SEQUENCE [LARGE SCALE GENOMIC DNA]</scope>
</reference>